<dbReference type="AlphaFoldDB" id="A0A6J7PCI9"/>
<proteinExistence type="predicted"/>
<accession>A0A6J7PCI9</accession>
<dbReference type="EMBL" id="CAFBOZ010000074">
    <property type="protein sequence ID" value="CAB5001149.1"/>
    <property type="molecule type" value="Genomic_DNA"/>
</dbReference>
<organism evidence="1">
    <name type="scientific">freshwater metagenome</name>
    <dbReference type="NCBI Taxonomy" id="449393"/>
    <lineage>
        <taxon>unclassified sequences</taxon>
        <taxon>metagenomes</taxon>
        <taxon>ecological metagenomes</taxon>
    </lineage>
</organism>
<gene>
    <name evidence="1" type="ORF">UFOPK3992_00650</name>
</gene>
<evidence type="ECO:0000313" key="1">
    <source>
        <dbReference type="EMBL" id="CAB5001149.1"/>
    </source>
</evidence>
<protein>
    <submittedName>
        <fullName evidence="1">Unannotated protein</fullName>
    </submittedName>
</protein>
<name>A0A6J7PCI9_9ZZZZ</name>
<sequence>MLRGTCEVEVTELNLVLRYAGRQLTRAGPTTVAGYALAPLAQGRVLLTNDLPPHARRLLTTLASRGILVDPDLPEANDASSDASGRAVRQASLQCSGSVAVIRWGRQTWAVVWHLEHHVRNQRSLAFQYSATNP</sequence>
<reference evidence="1" key="1">
    <citation type="submission" date="2020-05" db="EMBL/GenBank/DDBJ databases">
        <authorList>
            <person name="Chiriac C."/>
            <person name="Salcher M."/>
            <person name="Ghai R."/>
            <person name="Kavagutti S V."/>
        </authorList>
    </citation>
    <scope>NUCLEOTIDE SEQUENCE</scope>
</reference>